<sequence>MEAIINEVRSSLVLLKPMSEKLPSELPAVEVDVNGTTACFEKTKKSRLMVKSNERFNDFRSEMAVEQDHAMKLCDEIRRLNSTLSKTRENDILRVGQISEENFRIDMNIDGRNVNFEIRCDMESNRYFGVKSEPPIDAVRLIDNLFDLEQITEMMSAAFRKHFKEPGT</sequence>
<evidence type="ECO:0000313" key="2">
    <source>
        <dbReference type="RefSeq" id="XP_003747584.1"/>
    </source>
</evidence>
<accession>A0AAJ6W040</accession>
<dbReference type="KEGG" id="goe:100897173"/>
<gene>
    <name evidence="2" type="primary">LOC100897173</name>
</gene>
<evidence type="ECO:0000313" key="1">
    <source>
        <dbReference type="Proteomes" id="UP000694867"/>
    </source>
</evidence>
<proteinExistence type="predicted"/>
<reference evidence="2" key="1">
    <citation type="submission" date="2025-08" db="UniProtKB">
        <authorList>
            <consortium name="RefSeq"/>
        </authorList>
    </citation>
    <scope>IDENTIFICATION</scope>
</reference>
<organism evidence="1 2">
    <name type="scientific">Galendromus occidentalis</name>
    <name type="common">western predatory mite</name>
    <dbReference type="NCBI Taxonomy" id="34638"/>
    <lineage>
        <taxon>Eukaryota</taxon>
        <taxon>Metazoa</taxon>
        <taxon>Ecdysozoa</taxon>
        <taxon>Arthropoda</taxon>
        <taxon>Chelicerata</taxon>
        <taxon>Arachnida</taxon>
        <taxon>Acari</taxon>
        <taxon>Parasitiformes</taxon>
        <taxon>Mesostigmata</taxon>
        <taxon>Gamasina</taxon>
        <taxon>Phytoseioidea</taxon>
        <taxon>Phytoseiidae</taxon>
        <taxon>Typhlodrominae</taxon>
        <taxon>Galendromus</taxon>
    </lineage>
</organism>
<dbReference type="RefSeq" id="XP_003747584.1">
    <property type="nucleotide sequence ID" value="XM_003747536.1"/>
</dbReference>
<dbReference type="Proteomes" id="UP000694867">
    <property type="component" value="Unplaced"/>
</dbReference>
<dbReference type="GeneID" id="100897173"/>
<dbReference type="AlphaFoldDB" id="A0AAJ6W040"/>
<name>A0AAJ6W040_9ACAR</name>
<keyword evidence="1" id="KW-1185">Reference proteome</keyword>
<protein>
    <submittedName>
        <fullName evidence="2">Uncharacterized protein LOC100897173</fullName>
    </submittedName>
</protein>